<dbReference type="OrthoDB" id="7916272at2"/>
<dbReference type="EMBL" id="SISK01000009">
    <property type="protein sequence ID" value="TBN38657.1"/>
    <property type="molecule type" value="Genomic_DNA"/>
</dbReference>
<comment type="caution">
    <text evidence="1">The sequence shown here is derived from an EMBL/GenBank/DDBJ whole genome shotgun (WGS) entry which is preliminary data.</text>
</comment>
<protein>
    <submittedName>
        <fullName evidence="1">Uncharacterized protein</fullName>
    </submittedName>
</protein>
<keyword evidence="2" id="KW-1185">Reference proteome</keyword>
<dbReference type="RefSeq" id="WP_130991610.1">
    <property type="nucleotide sequence ID" value="NZ_SISK01000009.1"/>
</dbReference>
<organism evidence="1 2">
    <name type="scientific">Paracoccus subflavus</name>
    <dbReference type="NCBI Taxonomy" id="2528244"/>
    <lineage>
        <taxon>Bacteria</taxon>
        <taxon>Pseudomonadati</taxon>
        <taxon>Pseudomonadota</taxon>
        <taxon>Alphaproteobacteria</taxon>
        <taxon>Rhodobacterales</taxon>
        <taxon>Paracoccaceae</taxon>
        <taxon>Paracoccus</taxon>
    </lineage>
</organism>
<accession>A0A4Q9FXU3</accession>
<reference evidence="1 2" key="1">
    <citation type="submission" date="2019-02" db="EMBL/GenBank/DDBJ databases">
        <title>Paracoccus subflavus sp. nov., isolated from marine sediment of the Pacific Ocean.</title>
        <authorList>
            <person name="Zhang G."/>
        </authorList>
    </citation>
    <scope>NUCLEOTIDE SEQUENCE [LARGE SCALE GENOMIC DNA]</scope>
    <source>
        <strain evidence="1 2">GY0581</strain>
    </source>
</reference>
<dbReference type="AlphaFoldDB" id="A0A4Q9FXU3"/>
<evidence type="ECO:0000313" key="1">
    <source>
        <dbReference type="EMBL" id="TBN38657.1"/>
    </source>
</evidence>
<name>A0A4Q9FXU3_9RHOB</name>
<proteinExistence type="predicted"/>
<evidence type="ECO:0000313" key="2">
    <source>
        <dbReference type="Proteomes" id="UP000293520"/>
    </source>
</evidence>
<dbReference type="Proteomes" id="UP000293520">
    <property type="component" value="Unassembled WGS sequence"/>
</dbReference>
<sequence>MNDPFRNHAPGLESPAVRLVSVTPDDAADLDFPTRAIAVGTEGLVQLITVAGDTGQIFVVPGAPFPIRARRILATGTTAANIVALA</sequence>
<gene>
    <name evidence="1" type="ORF">EYE42_12245</name>
</gene>